<accession>A0A445C6J8</accession>
<evidence type="ECO:0000313" key="2">
    <source>
        <dbReference type="EMBL" id="RYR46539.1"/>
    </source>
</evidence>
<dbReference type="GO" id="GO:0005737">
    <property type="term" value="C:cytoplasm"/>
    <property type="evidence" value="ECO:0007669"/>
    <property type="project" value="TreeGrafter"/>
</dbReference>
<dbReference type="GO" id="GO:0005634">
    <property type="term" value="C:nucleus"/>
    <property type="evidence" value="ECO:0007669"/>
    <property type="project" value="TreeGrafter"/>
</dbReference>
<feature type="compositionally biased region" description="Basic and acidic residues" evidence="1">
    <location>
        <begin position="275"/>
        <end position="314"/>
    </location>
</feature>
<dbReference type="GO" id="GO:0000380">
    <property type="term" value="P:alternative mRNA splicing, via spliceosome"/>
    <property type="evidence" value="ECO:0007669"/>
    <property type="project" value="InterPro"/>
</dbReference>
<feature type="compositionally biased region" description="Basic and acidic residues" evidence="1">
    <location>
        <begin position="63"/>
        <end position="73"/>
    </location>
</feature>
<evidence type="ECO:0000313" key="3">
    <source>
        <dbReference type="Proteomes" id="UP000289738"/>
    </source>
</evidence>
<dbReference type="PANTHER" id="PTHR31968">
    <property type="entry name" value="SERINE/ARGININE-RELATED PROTEIN 53"/>
    <property type="match status" value="1"/>
</dbReference>
<sequence>MRERRLRSERRECCEPGTMRGRRGAVALGRYQLRRILRRAIAAQTASVSFSHRRCRHRRVREGRRDRQREGKRVSPPRCPATTAASDRSPSHRSPYRHHCMWEEEMMLPILILLKSLIVIGIMNQRRKEAVIIVIVRRYRPCLELLNNRCCCHELGIKGIPASNPTIATLSCQDSEKGKGWKRFEFDKDAPLEDEEIEVLFLVNIHASSMYGRLNIDRIHFLIKARREEQIQAAHDKAMFGASALPPPTSTDSEPERENEKEVDKKAVVTSLLSETRKREIKRREVKREKRDKGSRRDKERWKREEGEREEKERERRRKGERGAGERKREKKKGEREEG</sequence>
<feature type="compositionally biased region" description="Basic and acidic residues" evidence="1">
    <location>
        <begin position="254"/>
        <end position="267"/>
    </location>
</feature>
<dbReference type="AlphaFoldDB" id="A0A445C6J8"/>
<reference evidence="2 3" key="1">
    <citation type="submission" date="2019-01" db="EMBL/GenBank/DDBJ databases">
        <title>Sequencing of cultivated peanut Arachis hypogaea provides insights into genome evolution and oil improvement.</title>
        <authorList>
            <person name="Chen X."/>
        </authorList>
    </citation>
    <scope>NUCLEOTIDE SEQUENCE [LARGE SCALE GENOMIC DNA]</scope>
    <source>
        <strain evidence="3">cv. Fuhuasheng</strain>
        <tissue evidence="2">Leaves</tissue>
    </source>
</reference>
<dbReference type="PANTHER" id="PTHR31968:SF4">
    <property type="entry name" value="SERINE_ARGININE-RELATED PROTEIN 53"/>
    <property type="match status" value="1"/>
</dbReference>
<keyword evidence="3" id="KW-1185">Reference proteome</keyword>
<proteinExistence type="predicted"/>
<feature type="region of interest" description="Disordered" evidence="1">
    <location>
        <begin position="239"/>
        <end position="339"/>
    </location>
</feature>
<organism evidence="2 3">
    <name type="scientific">Arachis hypogaea</name>
    <name type="common">Peanut</name>
    <dbReference type="NCBI Taxonomy" id="3818"/>
    <lineage>
        <taxon>Eukaryota</taxon>
        <taxon>Viridiplantae</taxon>
        <taxon>Streptophyta</taxon>
        <taxon>Embryophyta</taxon>
        <taxon>Tracheophyta</taxon>
        <taxon>Spermatophyta</taxon>
        <taxon>Magnoliopsida</taxon>
        <taxon>eudicotyledons</taxon>
        <taxon>Gunneridae</taxon>
        <taxon>Pentapetalae</taxon>
        <taxon>rosids</taxon>
        <taxon>fabids</taxon>
        <taxon>Fabales</taxon>
        <taxon>Fabaceae</taxon>
        <taxon>Papilionoideae</taxon>
        <taxon>50 kb inversion clade</taxon>
        <taxon>dalbergioids sensu lato</taxon>
        <taxon>Dalbergieae</taxon>
        <taxon>Pterocarpus clade</taxon>
        <taxon>Arachis</taxon>
    </lineage>
</organism>
<protein>
    <submittedName>
        <fullName evidence="2">Uncharacterized protein</fullName>
    </submittedName>
</protein>
<comment type="caution">
    <text evidence="2">The sequence shown here is derived from an EMBL/GenBank/DDBJ whole genome shotgun (WGS) entry which is preliminary data.</text>
</comment>
<dbReference type="InterPro" id="IPR034604">
    <property type="entry name" value="SRRP53"/>
</dbReference>
<feature type="compositionally biased region" description="Basic and acidic residues" evidence="1">
    <location>
        <begin position="321"/>
        <end position="339"/>
    </location>
</feature>
<feature type="region of interest" description="Disordered" evidence="1">
    <location>
        <begin position="57"/>
        <end position="94"/>
    </location>
</feature>
<dbReference type="Proteomes" id="UP000289738">
    <property type="component" value="Chromosome A07"/>
</dbReference>
<evidence type="ECO:0000256" key="1">
    <source>
        <dbReference type="SAM" id="MobiDB-lite"/>
    </source>
</evidence>
<gene>
    <name evidence="2" type="ORF">Ahy_A07g032269</name>
</gene>
<name>A0A445C6J8_ARAHY</name>
<dbReference type="EMBL" id="SDMP01000007">
    <property type="protein sequence ID" value="RYR46539.1"/>
    <property type="molecule type" value="Genomic_DNA"/>
</dbReference>